<protein>
    <recommendedName>
        <fullName evidence="2">separase</fullName>
        <ecNumber evidence="2">3.4.22.49</ecNumber>
    </recommendedName>
</protein>
<dbReference type="EMBL" id="HBUF01363436">
    <property type="protein sequence ID" value="CAG6722216.1"/>
    <property type="molecule type" value="Transcribed_RNA"/>
</dbReference>
<dbReference type="EMBL" id="HBUF01268472">
    <property type="protein sequence ID" value="CAG6684632.1"/>
    <property type="molecule type" value="Transcribed_RNA"/>
</dbReference>
<dbReference type="GO" id="GO:0004197">
    <property type="term" value="F:cysteine-type endopeptidase activity"/>
    <property type="evidence" value="ECO:0007669"/>
    <property type="project" value="InterPro"/>
</dbReference>
<dbReference type="InterPro" id="IPR030397">
    <property type="entry name" value="SEPARIN_core_dom"/>
</dbReference>
<evidence type="ECO:0000256" key="4">
    <source>
        <dbReference type="ARBA" id="ARBA00022829"/>
    </source>
</evidence>
<dbReference type="EC" id="3.4.22.49" evidence="2"/>
<evidence type="ECO:0000256" key="3">
    <source>
        <dbReference type="ARBA" id="ARBA00022801"/>
    </source>
</evidence>
<keyword evidence="3" id="KW-0378">Hydrolase</keyword>
<dbReference type="GO" id="GO:0005634">
    <property type="term" value="C:nucleus"/>
    <property type="evidence" value="ECO:0007669"/>
    <property type="project" value="InterPro"/>
</dbReference>
<reference evidence="7" key="1">
    <citation type="submission" date="2021-05" db="EMBL/GenBank/DDBJ databases">
        <authorList>
            <person name="Alioto T."/>
            <person name="Alioto T."/>
            <person name="Gomez Garrido J."/>
        </authorList>
    </citation>
    <scope>NUCLEOTIDE SEQUENCE</scope>
</reference>
<organism evidence="7">
    <name type="scientific">Cacopsylla melanoneura</name>
    <dbReference type="NCBI Taxonomy" id="428564"/>
    <lineage>
        <taxon>Eukaryota</taxon>
        <taxon>Metazoa</taxon>
        <taxon>Ecdysozoa</taxon>
        <taxon>Arthropoda</taxon>
        <taxon>Hexapoda</taxon>
        <taxon>Insecta</taxon>
        <taxon>Pterygota</taxon>
        <taxon>Neoptera</taxon>
        <taxon>Paraneoptera</taxon>
        <taxon>Hemiptera</taxon>
        <taxon>Sternorrhyncha</taxon>
        <taxon>Psylloidea</taxon>
        <taxon>Psyllidae</taxon>
        <taxon>Psyllinae</taxon>
        <taxon>Cacopsylla</taxon>
    </lineage>
</organism>
<accession>A0A8D8X5M9</accession>
<feature type="compositionally biased region" description="Polar residues" evidence="5">
    <location>
        <begin position="593"/>
        <end position="611"/>
    </location>
</feature>
<dbReference type="Pfam" id="PF03568">
    <property type="entry name" value="Separin_C"/>
    <property type="match status" value="1"/>
</dbReference>
<feature type="domain" description="Peptidase C50" evidence="6">
    <location>
        <begin position="375"/>
        <end position="471"/>
    </location>
</feature>
<evidence type="ECO:0000313" key="7">
    <source>
        <dbReference type="EMBL" id="CAG6684632.1"/>
    </source>
</evidence>
<comment type="catalytic activity">
    <reaction evidence="1">
        <text>All bonds known to be hydrolyzed by this endopeptidase have arginine in P1 and an acidic residue in P4. P6 is often occupied by an acidic residue or by a hydroxy-amino-acid residue, the phosphorylation of which enhances cleavage.</text>
        <dbReference type="EC" id="3.4.22.49"/>
    </reaction>
</comment>
<dbReference type="GO" id="GO:0005737">
    <property type="term" value="C:cytoplasm"/>
    <property type="evidence" value="ECO:0007669"/>
    <property type="project" value="TreeGrafter"/>
</dbReference>
<keyword evidence="4" id="KW-0159">Chromosome partition</keyword>
<dbReference type="GO" id="GO:0051307">
    <property type="term" value="P:meiotic chromosome separation"/>
    <property type="evidence" value="ECO:0007669"/>
    <property type="project" value="TreeGrafter"/>
</dbReference>
<dbReference type="InterPro" id="IPR005314">
    <property type="entry name" value="Peptidase_C50"/>
</dbReference>
<proteinExistence type="predicted"/>
<evidence type="ECO:0000256" key="2">
    <source>
        <dbReference type="ARBA" id="ARBA00012489"/>
    </source>
</evidence>
<evidence type="ECO:0000256" key="5">
    <source>
        <dbReference type="SAM" id="MobiDB-lite"/>
    </source>
</evidence>
<dbReference type="GO" id="GO:0005813">
    <property type="term" value="C:centrosome"/>
    <property type="evidence" value="ECO:0007669"/>
    <property type="project" value="TreeGrafter"/>
</dbReference>
<sequence length="693" mass="76698">MDEVTLQSLKETIESILKKCHVGTPIYGNLKRQLAELLFESNDSLDGIVHLVESLGGKYKMEHAILEQEYELSGGASNENHIKNLDVVKVFNSIPLQYSSSEAFLNDLNSLPSEWTLIQITRKPQCKDILQVVRQHMAGQLDFSLDRTRLVVMTAGQDILQIQLNSPSSGDHMKTFFDLVNEALGKMTSASNSRNRREEASVLMKDVSKGIEDSWLCEYQCLLPGHLKCPHLNALIQTTLASIRSSLVTMTTSMETFLRRLLQGVHLISEHQVNELILGHVTNGDELLAEFVTQAVVKFKNEHSKALSTAARYPVILILEEELDRLPWETILCLRSSPVTRVHCFQFLLALVKLHTAKHGPIKNGYLTLPLPNHETDTFVIMNPSCDLPALQTKFTTFLDKKFDKWKHIIGRAPSSSEFSDGLSSHSVFIYAGHGNGTLYLSSDNIGRNRIRAVTFLFGCRSVERVYHGGRVPFSGVGAKYFIAGSPCVVGNLWNVSSSDCDRLASNLINLTFPSPRPSPPILDLHKFSSEWWSVPFVLPVPNNSTLNAVNGALNCENENLNVVNAALKSNGSPIRNVNGSLNGQSKVTSIGSCTISKDPNSKSSTVSNLKAPSMVRKGRAKSSKKPSVVDSNLILKDWVQDSYLHSSKDPGTETSLSYSPDVCFNVQAARQGANYFINSSALVVWGLPVWFE</sequence>
<feature type="region of interest" description="Disordered" evidence="5">
    <location>
        <begin position="593"/>
        <end position="626"/>
    </location>
</feature>
<dbReference type="GO" id="GO:0072686">
    <property type="term" value="C:mitotic spindle"/>
    <property type="evidence" value="ECO:0007669"/>
    <property type="project" value="TreeGrafter"/>
</dbReference>
<evidence type="ECO:0000259" key="6">
    <source>
        <dbReference type="PROSITE" id="PS51700"/>
    </source>
</evidence>
<dbReference type="PANTHER" id="PTHR12792:SF0">
    <property type="entry name" value="SEPARIN"/>
    <property type="match status" value="1"/>
</dbReference>
<dbReference type="PANTHER" id="PTHR12792">
    <property type="entry name" value="EXTRA SPINDLE POLES 1-RELATED"/>
    <property type="match status" value="1"/>
</dbReference>
<evidence type="ECO:0000256" key="1">
    <source>
        <dbReference type="ARBA" id="ARBA00000451"/>
    </source>
</evidence>
<name>A0A8D8X5M9_9HEMI</name>
<dbReference type="EMBL" id="HBUF01363437">
    <property type="protein sequence ID" value="CAG6722217.1"/>
    <property type="molecule type" value="Transcribed_RNA"/>
</dbReference>
<dbReference type="PROSITE" id="PS51700">
    <property type="entry name" value="SEPARIN"/>
    <property type="match status" value="1"/>
</dbReference>
<dbReference type="AlphaFoldDB" id="A0A8D8X5M9"/>
<dbReference type="GO" id="GO:0006508">
    <property type="term" value="P:proteolysis"/>
    <property type="evidence" value="ECO:0007669"/>
    <property type="project" value="InterPro"/>
</dbReference>